<dbReference type="PANTHER" id="PTHR46558:SF11">
    <property type="entry name" value="HTH-TYPE TRANSCRIPTIONAL REGULATOR XRE"/>
    <property type="match status" value="1"/>
</dbReference>
<keyword evidence="4" id="KW-1185">Reference proteome</keyword>
<evidence type="ECO:0000313" key="4">
    <source>
        <dbReference type="Proteomes" id="UP000242469"/>
    </source>
</evidence>
<dbReference type="SUPFAM" id="SSF47413">
    <property type="entry name" value="lambda repressor-like DNA-binding domains"/>
    <property type="match status" value="1"/>
</dbReference>
<dbReference type="Gene3D" id="1.10.260.40">
    <property type="entry name" value="lambda repressor-like DNA-binding domains"/>
    <property type="match status" value="1"/>
</dbReference>
<reference evidence="4" key="1">
    <citation type="submission" date="2016-10" db="EMBL/GenBank/DDBJ databases">
        <authorList>
            <person name="Varghese N."/>
            <person name="Submissions S."/>
        </authorList>
    </citation>
    <scope>NUCLEOTIDE SEQUENCE [LARGE SCALE GENOMIC DNA]</scope>
    <source>
        <strain evidence="4">DSM 11526</strain>
    </source>
</reference>
<evidence type="ECO:0000256" key="1">
    <source>
        <dbReference type="ARBA" id="ARBA00023125"/>
    </source>
</evidence>
<dbReference type="GO" id="GO:0003677">
    <property type="term" value="F:DNA binding"/>
    <property type="evidence" value="ECO:0007669"/>
    <property type="project" value="UniProtKB-KW"/>
</dbReference>
<dbReference type="CDD" id="cd00093">
    <property type="entry name" value="HTH_XRE"/>
    <property type="match status" value="1"/>
</dbReference>
<dbReference type="Pfam" id="PF01381">
    <property type="entry name" value="HTH_3"/>
    <property type="match status" value="1"/>
</dbReference>
<sequence length="132" mass="15020">MTRIYDWYASLDMTEFAGRLKLLREARNLTQARLADLLSIDPRAYNRWERGSSTPQLETLIKIADVLQVTLDELVGRKPPSEEVKLKNYELHTLCQQADNLPDADQQALILVIDSFVKKSQMTKVMGKAAKG</sequence>
<dbReference type="InterPro" id="IPR010982">
    <property type="entry name" value="Lambda_DNA-bd_dom_sf"/>
</dbReference>
<evidence type="ECO:0000313" key="3">
    <source>
        <dbReference type="EMBL" id="SEB19047.1"/>
    </source>
</evidence>
<dbReference type="PROSITE" id="PS50943">
    <property type="entry name" value="HTH_CROC1"/>
    <property type="match status" value="1"/>
</dbReference>
<protein>
    <submittedName>
        <fullName evidence="3">DNA-binding transcriptional regulator, XRE-family HTH domain</fullName>
    </submittedName>
</protein>
<dbReference type="PANTHER" id="PTHR46558">
    <property type="entry name" value="TRACRIPTIONAL REGULATORY PROTEIN-RELATED-RELATED"/>
    <property type="match status" value="1"/>
</dbReference>
<proteinExistence type="predicted"/>
<keyword evidence="1 3" id="KW-0238">DNA-binding</keyword>
<dbReference type="InterPro" id="IPR049639">
    <property type="entry name" value="RstR"/>
</dbReference>
<name>A0A1H4HB27_9GAMM</name>
<gene>
    <name evidence="3" type="ORF">SAMN02745729_1414</name>
</gene>
<dbReference type="EMBL" id="FNRJ01000041">
    <property type="protein sequence ID" value="SEB19047.1"/>
    <property type="molecule type" value="Genomic_DNA"/>
</dbReference>
<dbReference type="OrthoDB" id="9791537at2"/>
<dbReference type="SMART" id="SM00530">
    <property type="entry name" value="HTH_XRE"/>
    <property type="match status" value="1"/>
</dbReference>
<dbReference type="AlphaFoldDB" id="A0A1H4HB27"/>
<dbReference type="NCBIfam" id="NF041951">
    <property type="entry name" value="phage_RstR"/>
    <property type="match status" value="1"/>
</dbReference>
<dbReference type="RefSeq" id="WP_091828264.1">
    <property type="nucleotide sequence ID" value="NZ_FNRJ01000041.1"/>
</dbReference>
<feature type="domain" description="HTH cro/C1-type" evidence="2">
    <location>
        <begin position="20"/>
        <end position="74"/>
    </location>
</feature>
<organism evidence="3 4">
    <name type="scientific">Marinobacterium iners DSM 11526</name>
    <dbReference type="NCBI Taxonomy" id="1122198"/>
    <lineage>
        <taxon>Bacteria</taxon>
        <taxon>Pseudomonadati</taxon>
        <taxon>Pseudomonadota</taxon>
        <taxon>Gammaproteobacteria</taxon>
        <taxon>Oceanospirillales</taxon>
        <taxon>Oceanospirillaceae</taxon>
        <taxon>Marinobacterium</taxon>
    </lineage>
</organism>
<dbReference type="STRING" id="1122198.SAMN02745729_1414"/>
<dbReference type="Proteomes" id="UP000242469">
    <property type="component" value="Unassembled WGS sequence"/>
</dbReference>
<dbReference type="InterPro" id="IPR001387">
    <property type="entry name" value="Cro/C1-type_HTH"/>
</dbReference>
<accession>A0A1H4HB27</accession>
<evidence type="ECO:0000259" key="2">
    <source>
        <dbReference type="PROSITE" id="PS50943"/>
    </source>
</evidence>